<dbReference type="InterPro" id="IPR010482">
    <property type="entry name" value="TECPR1-like_DysF"/>
</dbReference>
<feature type="compositionally biased region" description="Low complexity" evidence="5">
    <location>
        <begin position="480"/>
        <end position="494"/>
    </location>
</feature>
<keyword evidence="2 6" id="KW-0812">Transmembrane</keyword>
<evidence type="ECO:0000313" key="8">
    <source>
        <dbReference type="EMBL" id="OJT10261.1"/>
    </source>
</evidence>
<feature type="compositionally biased region" description="Basic and acidic residues" evidence="5">
    <location>
        <begin position="326"/>
        <end position="343"/>
    </location>
</feature>
<proteinExistence type="predicted"/>
<keyword evidence="3 6" id="KW-1133">Transmembrane helix</keyword>
<comment type="subcellular location">
    <subcellularLocation>
        <location evidence="1">Endomembrane system</location>
        <topology evidence="1">Multi-pass membrane protein</topology>
    </subcellularLocation>
</comment>
<dbReference type="SMART" id="SM00693">
    <property type="entry name" value="DysFN"/>
    <property type="match status" value="1"/>
</dbReference>
<dbReference type="AlphaFoldDB" id="A0A1M2VRN3"/>
<organism evidence="8 9">
    <name type="scientific">Trametes pubescens</name>
    <name type="common">White-rot fungus</name>
    <dbReference type="NCBI Taxonomy" id="154538"/>
    <lineage>
        <taxon>Eukaryota</taxon>
        <taxon>Fungi</taxon>
        <taxon>Dikarya</taxon>
        <taxon>Basidiomycota</taxon>
        <taxon>Agaricomycotina</taxon>
        <taxon>Agaricomycetes</taxon>
        <taxon>Polyporales</taxon>
        <taxon>Polyporaceae</taxon>
        <taxon>Trametes</taxon>
    </lineage>
</organism>
<dbReference type="GO" id="GO:0005778">
    <property type="term" value="C:peroxisomal membrane"/>
    <property type="evidence" value="ECO:0007669"/>
    <property type="project" value="UniProtKB-ARBA"/>
</dbReference>
<name>A0A1M2VRN3_TRAPU</name>
<feature type="compositionally biased region" description="Basic and acidic residues" evidence="5">
    <location>
        <begin position="367"/>
        <end position="382"/>
    </location>
</feature>
<dbReference type="InterPro" id="IPR052646">
    <property type="entry name" value="Peroxisomal_PEX28-32"/>
</dbReference>
<evidence type="ECO:0000256" key="2">
    <source>
        <dbReference type="ARBA" id="ARBA00022692"/>
    </source>
</evidence>
<feature type="compositionally biased region" description="Acidic residues" evidence="5">
    <location>
        <begin position="383"/>
        <end position="394"/>
    </location>
</feature>
<dbReference type="InterPro" id="IPR006614">
    <property type="entry name" value="Peroxin/Ferlin"/>
</dbReference>
<reference evidence="8 9" key="1">
    <citation type="submission" date="2016-10" db="EMBL/GenBank/DDBJ databases">
        <title>Genome sequence of the basidiomycete white-rot fungus Trametes pubescens.</title>
        <authorList>
            <person name="Makela M.R."/>
            <person name="Granchi Z."/>
            <person name="Peng M."/>
            <person name="De Vries R.P."/>
            <person name="Grigoriev I."/>
            <person name="Riley R."/>
            <person name="Hilden K."/>
        </authorList>
    </citation>
    <scope>NUCLEOTIDE SEQUENCE [LARGE SCALE GENOMIC DNA]</scope>
    <source>
        <strain evidence="8 9">FBCC735</strain>
    </source>
</reference>
<dbReference type="OMA" id="PPFYILT"/>
<dbReference type="PANTHER" id="PTHR31679:SF2">
    <property type="entry name" value="PEROXISOMAL MEMBRANE PROTEIN PEX30-RELATED"/>
    <property type="match status" value="1"/>
</dbReference>
<evidence type="ECO:0000256" key="4">
    <source>
        <dbReference type="ARBA" id="ARBA00023136"/>
    </source>
</evidence>
<sequence>MSKSLDNALHTSPLIEFLNALPSPLATTLVGLAPSIARARYLVQLLSWKAPWEDCWLALASWWAVCLIPELGLRYLLPPAVFIIFLVLRSRSAAQQNTALVTEDTIQRAIADLTTIHALLPALPSVSSANAVLPLIALLRVFAVLYTPYLFLTYLVRLRILLAISGTILLTWRARWAAVVRRGLWRSAHLRWAAYRAWSVMSGQPLPPITLSPQTRSDAEVASLASSSSSLSLTSGAPGSSFRFLFTIYENQRWWMGLDWTAALLPGERPSWCSASQQPAAPPSAFALPAPTTVYTLAPDGKQRLKRTARWQWEEHEWRVVVRREGAGTSRVERPLPSAKEESAAAASATRLLKAAGKMRQPSLDAGKGEKEADGEKATDDSAEHDDEDAEPYTDPDGWVYADNKWEGASGKGGMGKYTRYRRWTRVAVLTETVELVPPGELGIQRDESTTVSDGPDVRAVAAPAQNGDAKAQPQELADGAHPPGHASAAAASAEIVQPAEDEGSRLRQRLKAAVKGATGHS</sequence>
<dbReference type="EMBL" id="MNAD01000800">
    <property type="protein sequence ID" value="OJT10261.1"/>
    <property type="molecule type" value="Genomic_DNA"/>
</dbReference>
<accession>A0A1M2VRN3</accession>
<feature type="domain" description="Peroxin/Ferlin" evidence="7">
    <location>
        <begin position="241"/>
        <end position="321"/>
    </location>
</feature>
<evidence type="ECO:0000256" key="5">
    <source>
        <dbReference type="SAM" id="MobiDB-lite"/>
    </source>
</evidence>
<feature type="region of interest" description="Disordered" evidence="5">
    <location>
        <begin position="462"/>
        <end position="522"/>
    </location>
</feature>
<evidence type="ECO:0000259" key="7">
    <source>
        <dbReference type="SMART" id="SM00693"/>
    </source>
</evidence>
<evidence type="ECO:0000256" key="6">
    <source>
        <dbReference type="SAM" id="Phobius"/>
    </source>
</evidence>
<dbReference type="GO" id="GO:0007031">
    <property type="term" value="P:peroxisome organization"/>
    <property type="evidence" value="ECO:0007669"/>
    <property type="project" value="TreeGrafter"/>
</dbReference>
<evidence type="ECO:0000256" key="1">
    <source>
        <dbReference type="ARBA" id="ARBA00004127"/>
    </source>
</evidence>
<comment type="caution">
    <text evidence="8">The sequence shown here is derived from an EMBL/GenBank/DDBJ whole genome shotgun (WGS) entry which is preliminary data.</text>
</comment>
<dbReference type="OrthoDB" id="5586090at2759"/>
<evidence type="ECO:0000313" key="9">
    <source>
        <dbReference type="Proteomes" id="UP000184267"/>
    </source>
</evidence>
<keyword evidence="4 6" id="KW-0472">Membrane</keyword>
<dbReference type="PANTHER" id="PTHR31679">
    <property type="entry name" value="PEROXISOMAL MEMBRANE PROTEIN PEX30-RELATED"/>
    <property type="match status" value="1"/>
</dbReference>
<protein>
    <submittedName>
        <fullName evidence="8">Peroxisomal membrane protein PEX30</fullName>
    </submittedName>
</protein>
<feature type="transmembrane region" description="Helical" evidence="6">
    <location>
        <begin position="62"/>
        <end position="88"/>
    </location>
</feature>
<dbReference type="GO" id="GO:0012505">
    <property type="term" value="C:endomembrane system"/>
    <property type="evidence" value="ECO:0007669"/>
    <property type="project" value="UniProtKB-SubCell"/>
</dbReference>
<keyword evidence="9" id="KW-1185">Reference proteome</keyword>
<feature type="region of interest" description="Disordered" evidence="5">
    <location>
        <begin position="326"/>
        <end position="398"/>
    </location>
</feature>
<dbReference type="STRING" id="154538.A0A1M2VRN3"/>
<feature type="compositionally biased region" description="Low complexity" evidence="5">
    <location>
        <begin position="344"/>
        <end position="356"/>
    </location>
</feature>
<dbReference type="Proteomes" id="UP000184267">
    <property type="component" value="Unassembled WGS sequence"/>
</dbReference>
<evidence type="ECO:0000256" key="3">
    <source>
        <dbReference type="ARBA" id="ARBA00022989"/>
    </source>
</evidence>
<dbReference type="Pfam" id="PF06398">
    <property type="entry name" value="Pex24p"/>
    <property type="match status" value="1"/>
</dbReference>
<gene>
    <name evidence="8" type="ORF">TRAPUB_13215</name>
</gene>